<evidence type="ECO:0000256" key="6">
    <source>
        <dbReference type="PIRSR" id="PIRSR001430-2"/>
    </source>
</evidence>
<evidence type="ECO:0000259" key="8">
    <source>
        <dbReference type="Pfam" id="PF01416"/>
    </source>
</evidence>
<dbReference type="RefSeq" id="WP_109573403.1">
    <property type="nucleotide sequence ID" value="NZ_UHJL01000004.1"/>
</dbReference>
<comment type="similarity">
    <text evidence="1 4 7">Belongs to the tRNA pseudouridine synthase TruA family.</text>
</comment>
<dbReference type="PIRSF" id="PIRSF001430">
    <property type="entry name" value="tRNA_psdUrid_synth"/>
    <property type="match status" value="1"/>
</dbReference>
<evidence type="ECO:0000256" key="7">
    <source>
        <dbReference type="RuleBase" id="RU003792"/>
    </source>
</evidence>
<dbReference type="EMBL" id="UHJL01000004">
    <property type="protein sequence ID" value="SUQ25716.1"/>
    <property type="molecule type" value="Genomic_DNA"/>
</dbReference>
<dbReference type="Gene3D" id="3.30.70.660">
    <property type="entry name" value="Pseudouridine synthase I, catalytic domain, C-terminal subdomain"/>
    <property type="match status" value="1"/>
</dbReference>
<dbReference type="AlphaFoldDB" id="A0A380S912"/>
<evidence type="ECO:0000256" key="2">
    <source>
        <dbReference type="ARBA" id="ARBA00022694"/>
    </source>
</evidence>
<dbReference type="HAMAP" id="MF_00171">
    <property type="entry name" value="TruA"/>
    <property type="match status" value="1"/>
</dbReference>
<dbReference type="SUPFAM" id="SSF55120">
    <property type="entry name" value="Pseudouridine synthase"/>
    <property type="match status" value="1"/>
</dbReference>
<feature type="binding site" evidence="4 6">
    <location>
        <position position="114"/>
    </location>
    <ligand>
        <name>substrate</name>
    </ligand>
</feature>
<organism evidence="9 10">
    <name type="scientific">Fibrobacter succinogenes</name>
    <name type="common">Bacteroides succinogenes</name>
    <dbReference type="NCBI Taxonomy" id="833"/>
    <lineage>
        <taxon>Bacteria</taxon>
        <taxon>Pseudomonadati</taxon>
        <taxon>Fibrobacterota</taxon>
        <taxon>Fibrobacteria</taxon>
        <taxon>Fibrobacterales</taxon>
        <taxon>Fibrobacteraceae</taxon>
        <taxon>Fibrobacter</taxon>
    </lineage>
</organism>
<dbReference type="InterPro" id="IPR020103">
    <property type="entry name" value="PsdUridine_synth_cat_dom_sf"/>
</dbReference>
<evidence type="ECO:0000256" key="5">
    <source>
        <dbReference type="PIRSR" id="PIRSR001430-1"/>
    </source>
</evidence>
<dbReference type="InterPro" id="IPR001406">
    <property type="entry name" value="PsdUridine_synth_TruA"/>
</dbReference>
<feature type="domain" description="Pseudouridine synthase I TruA alpha/beta" evidence="8">
    <location>
        <begin position="8"/>
        <end position="108"/>
    </location>
</feature>
<dbReference type="Pfam" id="PF01416">
    <property type="entry name" value="PseudoU_synth_1"/>
    <property type="match status" value="2"/>
</dbReference>
<dbReference type="Proteomes" id="UP000255423">
    <property type="component" value="Unassembled WGS sequence"/>
</dbReference>
<evidence type="ECO:0000256" key="3">
    <source>
        <dbReference type="ARBA" id="ARBA00023235"/>
    </source>
</evidence>
<evidence type="ECO:0000313" key="10">
    <source>
        <dbReference type="Proteomes" id="UP000255423"/>
    </source>
</evidence>
<dbReference type="EC" id="5.4.99.12" evidence="4"/>
<dbReference type="NCBIfam" id="TIGR00071">
    <property type="entry name" value="hisT_truA"/>
    <property type="match status" value="1"/>
</dbReference>
<keyword evidence="3 4" id="KW-0413">Isomerase</keyword>
<accession>A0A380S912</accession>
<comment type="function">
    <text evidence="4">Formation of pseudouridine at positions 38, 39 and 40 in the anticodon stem and loop of transfer RNAs.</text>
</comment>
<proteinExistence type="inferred from homology"/>
<name>A0A380S912_FIBSU</name>
<comment type="subunit">
    <text evidence="4">Homodimer.</text>
</comment>
<gene>
    <name evidence="4" type="primary">truA</name>
    <name evidence="9" type="ORF">SAMN05661053_2508</name>
</gene>
<sequence length="250" mass="28911">MRYRFRCEYLGSAFYGWQEQNCGGKLRFVTVQSTLEESLSTALRAPIRVVGSGRTDTGVHARGQCVHFDFDGELDPVKVVRSVNGLTKRLIRIRDLQPCAPDFNARYDAVLRYYQYTIFTRPVALMRDFGWECGSLNLDIEAMGREAQSFLGEHDFIDFCIPRNDGKSTLCTLSEFRLERLNDWSCMFHIKGNRFLHRQVRAMVGTLFDVGRGRYPEGTVNQIFEKNFKGERTWAPPQGLVLENVEYKDY</sequence>
<dbReference type="GO" id="GO:0031119">
    <property type="term" value="P:tRNA pseudouridine synthesis"/>
    <property type="evidence" value="ECO:0007669"/>
    <property type="project" value="UniProtKB-UniRule"/>
</dbReference>
<dbReference type="InterPro" id="IPR020095">
    <property type="entry name" value="PsdUridine_synth_TruA_C"/>
</dbReference>
<evidence type="ECO:0000256" key="1">
    <source>
        <dbReference type="ARBA" id="ARBA00009375"/>
    </source>
</evidence>
<evidence type="ECO:0000256" key="4">
    <source>
        <dbReference type="HAMAP-Rule" id="MF_00171"/>
    </source>
</evidence>
<comment type="caution">
    <text evidence="4">Lacks conserved residue(s) required for the propagation of feature annotation.</text>
</comment>
<feature type="domain" description="Pseudouridine synthase I TruA alpha/beta" evidence="8">
    <location>
        <begin position="147"/>
        <end position="247"/>
    </location>
</feature>
<dbReference type="InterPro" id="IPR020097">
    <property type="entry name" value="PsdUridine_synth_TruA_a/b_dom"/>
</dbReference>
<dbReference type="GO" id="GO:0160147">
    <property type="term" value="F:tRNA pseudouridine(38-40) synthase activity"/>
    <property type="evidence" value="ECO:0007669"/>
    <property type="project" value="UniProtKB-EC"/>
</dbReference>
<dbReference type="CDD" id="cd02570">
    <property type="entry name" value="PseudoU_synth_EcTruA"/>
    <property type="match status" value="1"/>
</dbReference>
<feature type="active site" description="Nucleophile" evidence="4 5">
    <location>
        <position position="56"/>
    </location>
</feature>
<dbReference type="PANTHER" id="PTHR11142">
    <property type="entry name" value="PSEUDOURIDYLATE SYNTHASE"/>
    <property type="match status" value="1"/>
</dbReference>
<comment type="catalytic activity">
    <reaction evidence="4 7">
        <text>uridine(38/39/40) in tRNA = pseudouridine(38/39/40) in tRNA</text>
        <dbReference type="Rhea" id="RHEA:22376"/>
        <dbReference type="Rhea" id="RHEA-COMP:10085"/>
        <dbReference type="Rhea" id="RHEA-COMP:10087"/>
        <dbReference type="ChEBI" id="CHEBI:65314"/>
        <dbReference type="ChEBI" id="CHEBI:65315"/>
        <dbReference type="EC" id="5.4.99.12"/>
    </reaction>
</comment>
<evidence type="ECO:0000313" key="9">
    <source>
        <dbReference type="EMBL" id="SUQ25716.1"/>
    </source>
</evidence>
<dbReference type="PANTHER" id="PTHR11142:SF0">
    <property type="entry name" value="TRNA PSEUDOURIDINE SYNTHASE-LIKE 1"/>
    <property type="match status" value="1"/>
</dbReference>
<protein>
    <recommendedName>
        <fullName evidence="4">tRNA pseudouridine synthase A</fullName>
        <ecNumber evidence="4">5.4.99.12</ecNumber>
    </recommendedName>
    <alternativeName>
        <fullName evidence="4">tRNA pseudouridine(38-40) synthase</fullName>
    </alternativeName>
    <alternativeName>
        <fullName evidence="4">tRNA pseudouridylate synthase I</fullName>
    </alternativeName>
    <alternativeName>
        <fullName evidence="4">tRNA-uridine isomerase I</fullName>
    </alternativeName>
</protein>
<dbReference type="GO" id="GO:0003723">
    <property type="term" value="F:RNA binding"/>
    <property type="evidence" value="ECO:0007669"/>
    <property type="project" value="InterPro"/>
</dbReference>
<keyword evidence="2 4" id="KW-0819">tRNA processing</keyword>
<dbReference type="InterPro" id="IPR020094">
    <property type="entry name" value="TruA/RsuA/RluB/E/F_N"/>
</dbReference>
<reference evidence="9 10" key="1">
    <citation type="submission" date="2017-08" db="EMBL/GenBank/DDBJ databases">
        <authorList>
            <person name="de Groot N.N."/>
        </authorList>
    </citation>
    <scope>NUCLEOTIDE SEQUENCE [LARGE SCALE GENOMIC DNA]</scope>
    <source>
        <strain evidence="9 10">HM2</strain>
    </source>
</reference>
<dbReference type="Gene3D" id="3.30.70.580">
    <property type="entry name" value="Pseudouridine synthase I, catalytic domain, N-terminal subdomain"/>
    <property type="match status" value="1"/>
</dbReference>